<dbReference type="InterPro" id="IPR029056">
    <property type="entry name" value="Ribokinase-like"/>
</dbReference>
<evidence type="ECO:0000313" key="9">
    <source>
        <dbReference type="Proteomes" id="UP000245624"/>
    </source>
</evidence>
<dbReference type="UniPathway" id="UPA00704">
    <property type="reaction ID" value="UER00715"/>
</dbReference>
<dbReference type="AlphaFoldDB" id="A0A317KVK4"/>
<keyword evidence="2 6" id="KW-0808">Transferase</keyword>
<dbReference type="OrthoDB" id="9801219at2"/>
<evidence type="ECO:0000256" key="4">
    <source>
        <dbReference type="ARBA" id="ARBA00022777"/>
    </source>
</evidence>
<name>A0A317KVK4_9BACI</name>
<proteinExistence type="inferred from homology"/>
<evidence type="ECO:0000259" key="7">
    <source>
        <dbReference type="Pfam" id="PF00294"/>
    </source>
</evidence>
<organism evidence="8 9">
    <name type="scientific">Gracilibacillus dipsosauri</name>
    <dbReference type="NCBI Taxonomy" id="178340"/>
    <lineage>
        <taxon>Bacteria</taxon>
        <taxon>Bacillati</taxon>
        <taxon>Bacillota</taxon>
        <taxon>Bacilli</taxon>
        <taxon>Bacillales</taxon>
        <taxon>Bacillaceae</taxon>
        <taxon>Gracilibacillus</taxon>
    </lineage>
</organism>
<evidence type="ECO:0000256" key="6">
    <source>
        <dbReference type="PIRNR" id="PIRNR000535"/>
    </source>
</evidence>
<comment type="similarity">
    <text evidence="6">Belongs to the carbohydrate kinase PfkB family. LacC subfamily.</text>
</comment>
<dbReference type="Gene3D" id="3.40.1190.20">
    <property type="match status" value="1"/>
</dbReference>
<gene>
    <name evidence="8" type="primary">pfkB</name>
    <name evidence="8" type="ORF">DLJ74_16730</name>
</gene>
<keyword evidence="3 6" id="KW-0547">Nucleotide-binding</keyword>
<dbReference type="GO" id="GO:0016052">
    <property type="term" value="P:carbohydrate catabolic process"/>
    <property type="evidence" value="ECO:0007669"/>
    <property type="project" value="UniProtKB-ARBA"/>
</dbReference>
<dbReference type="NCBIfam" id="TIGR03828">
    <property type="entry name" value="pfkB"/>
    <property type="match status" value="1"/>
</dbReference>
<dbReference type="RefSeq" id="WP_109985308.1">
    <property type="nucleotide sequence ID" value="NZ_QGTD01000018.1"/>
</dbReference>
<dbReference type="PIRSF" id="PIRSF000535">
    <property type="entry name" value="1PFK/6PFK/LacC"/>
    <property type="match status" value="1"/>
</dbReference>
<dbReference type="EC" id="2.7.1.144" evidence="6"/>
<dbReference type="InterPro" id="IPR022463">
    <property type="entry name" value="1-PFruKinase"/>
</dbReference>
<keyword evidence="6" id="KW-0423">Lactose metabolism</keyword>
<dbReference type="Proteomes" id="UP000245624">
    <property type="component" value="Unassembled WGS sequence"/>
</dbReference>
<evidence type="ECO:0000256" key="1">
    <source>
        <dbReference type="ARBA" id="ARBA00005380"/>
    </source>
</evidence>
<dbReference type="GO" id="GO:0005524">
    <property type="term" value="F:ATP binding"/>
    <property type="evidence" value="ECO:0007669"/>
    <property type="project" value="UniProtKB-KW"/>
</dbReference>
<dbReference type="GO" id="GO:0005829">
    <property type="term" value="C:cytosol"/>
    <property type="evidence" value="ECO:0007669"/>
    <property type="project" value="TreeGrafter"/>
</dbReference>
<dbReference type="PANTHER" id="PTHR46566:SF1">
    <property type="entry name" value="1-PHOSPHOFRUCTOKINASE"/>
    <property type="match status" value="1"/>
</dbReference>
<evidence type="ECO:0000256" key="2">
    <source>
        <dbReference type="ARBA" id="ARBA00022679"/>
    </source>
</evidence>
<comment type="catalytic activity">
    <reaction evidence="6">
        <text>D-tagatofuranose 6-phosphate + ATP = D-tagatofuranose 1,6-bisphosphate + ADP + H(+)</text>
        <dbReference type="Rhea" id="RHEA:12420"/>
        <dbReference type="ChEBI" id="CHEBI:15378"/>
        <dbReference type="ChEBI" id="CHEBI:30616"/>
        <dbReference type="ChEBI" id="CHEBI:58694"/>
        <dbReference type="ChEBI" id="CHEBI:58695"/>
        <dbReference type="ChEBI" id="CHEBI:456216"/>
        <dbReference type="EC" id="2.7.1.144"/>
    </reaction>
</comment>
<comment type="similarity">
    <text evidence="1">Belongs to the carbohydrate kinase pfkB family.</text>
</comment>
<dbReference type="EMBL" id="QGTD01000018">
    <property type="protein sequence ID" value="PWU67214.1"/>
    <property type="molecule type" value="Genomic_DNA"/>
</dbReference>
<keyword evidence="9" id="KW-1185">Reference proteome</keyword>
<dbReference type="InterPro" id="IPR017583">
    <property type="entry name" value="Tagatose/fructose_Pkinase"/>
</dbReference>
<dbReference type="GO" id="GO:0005988">
    <property type="term" value="P:lactose metabolic process"/>
    <property type="evidence" value="ECO:0007669"/>
    <property type="project" value="UniProtKB-KW"/>
</dbReference>
<comment type="pathway">
    <text evidence="6">Carbohydrate metabolism; D-tagatose 6-phosphate degradation; D-glyceraldehyde 3-phosphate and glycerone phosphate from D-tagatose 6-phosphate: step 1/2.</text>
</comment>
<keyword evidence="4 8" id="KW-0418">Kinase</keyword>
<dbReference type="SUPFAM" id="SSF53613">
    <property type="entry name" value="Ribokinase-like"/>
    <property type="match status" value="1"/>
</dbReference>
<protein>
    <recommendedName>
        <fullName evidence="6">Tagatose-6-phosphate kinase</fullName>
        <ecNumber evidence="6">2.7.1.144</ecNumber>
    </recommendedName>
</protein>
<dbReference type="NCBIfam" id="TIGR03168">
    <property type="entry name" value="1-PFK"/>
    <property type="match status" value="1"/>
</dbReference>
<comment type="caution">
    <text evidence="8">The sequence shown here is derived from an EMBL/GenBank/DDBJ whole genome shotgun (WGS) entry which is preliminary data.</text>
</comment>
<evidence type="ECO:0000313" key="8">
    <source>
        <dbReference type="EMBL" id="PWU67214.1"/>
    </source>
</evidence>
<dbReference type="Pfam" id="PF00294">
    <property type="entry name" value="PfkB"/>
    <property type="match status" value="1"/>
</dbReference>
<evidence type="ECO:0000256" key="5">
    <source>
        <dbReference type="ARBA" id="ARBA00022840"/>
    </source>
</evidence>
<dbReference type="GO" id="GO:0008662">
    <property type="term" value="F:1-phosphofructokinase activity"/>
    <property type="evidence" value="ECO:0007669"/>
    <property type="project" value="InterPro"/>
</dbReference>
<dbReference type="CDD" id="cd01164">
    <property type="entry name" value="FruK_PfkB_like"/>
    <property type="match status" value="1"/>
</dbReference>
<dbReference type="InterPro" id="IPR011611">
    <property type="entry name" value="PfkB_dom"/>
</dbReference>
<dbReference type="PANTHER" id="PTHR46566">
    <property type="entry name" value="1-PHOSPHOFRUCTOKINASE-RELATED"/>
    <property type="match status" value="1"/>
</dbReference>
<dbReference type="GO" id="GO:0009024">
    <property type="term" value="F:tagatose-6-phosphate kinase activity"/>
    <property type="evidence" value="ECO:0007669"/>
    <property type="project" value="UniProtKB-EC"/>
</dbReference>
<evidence type="ECO:0000256" key="3">
    <source>
        <dbReference type="ARBA" id="ARBA00022741"/>
    </source>
</evidence>
<dbReference type="GO" id="GO:2001059">
    <property type="term" value="P:D-tagatose 6-phosphate catabolic process"/>
    <property type="evidence" value="ECO:0007669"/>
    <property type="project" value="UniProtKB-UniPathway"/>
</dbReference>
<accession>A0A317KVK4</accession>
<sequence>MIYTLTPNPAIDLYVGLDQLTPEVVNRTYEEDYQPNGKAINVSIMLSKLGITNTAMGFIGGFSGKFIEQELKKLSIHTSMVDVEGITRINVFANADREYKIVNKGPLISKEKKAEMTEKIEQIPANSTLFVSGSLPRGIQDEFYIHLAKICHHKKIKLILDISSHALLECLKYKPFLIKPNEDELASFFQLSTADLYSEKIIELSQELLDRGAQQVLVSRGEKGAIYTSPHHTLKVSSANGQVVNTACAGDAMLSTFIGKLEQNHSLEDALIYSSAAGAATAFSKGLCSLSHIQALIPAIQLEKIKEESFDGTY</sequence>
<feature type="domain" description="Carbohydrate kinase PfkB" evidence="7">
    <location>
        <begin position="18"/>
        <end position="289"/>
    </location>
</feature>
<dbReference type="FunFam" id="3.40.1190.20:FF:000001">
    <property type="entry name" value="Phosphofructokinase"/>
    <property type="match status" value="1"/>
</dbReference>
<reference evidence="8 9" key="1">
    <citation type="submission" date="2018-05" db="EMBL/GenBank/DDBJ databases">
        <title>Genomic analysis of Gracilibacillus dipsosauri DD1 reveals novel features of a salt-tolerant amylase.</title>
        <authorList>
            <person name="Deutch C.E."/>
            <person name="Yang S."/>
        </authorList>
    </citation>
    <scope>NUCLEOTIDE SEQUENCE [LARGE SCALE GENOMIC DNA]</scope>
    <source>
        <strain evidence="8 9">DD1</strain>
    </source>
</reference>
<keyword evidence="5 6" id="KW-0067">ATP-binding</keyword>
<dbReference type="GO" id="GO:0044281">
    <property type="term" value="P:small molecule metabolic process"/>
    <property type="evidence" value="ECO:0007669"/>
    <property type="project" value="UniProtKB-ARBA"/>
</dbReference>